<dbReference type="PROSITE" id="PS50011">
    <property type="entry name" value="PROTEIN_KINASE_DOM"/>
    <property type="match status" value="1"/>
</dbReference>
<dbReference type="RefSeq" id="XP_004988140.1">
    <property type="nucleotide sequence ID" value="XM_004988083.1"/>
</dbReference>
<gene>
    <name evidence="10" type="ORF">PTSG_10603</name>
</gene>
<dbReference type="eggNOG" id="KOG1729">
    <property type="taxonomic scope" value="Eukaryota"/>
</dbReference>
<dbReference type="AlphaFoldDB" id="F2URU5"/>
<evidence type="ECO:0000256" key="5">
    <source>
        <dbReference type="PROSITE-ProRule" id="PRU00091"/>
    </source>
</evidence>
<feature type="domain" description="Protein kinase" evidence="8">
    <location>
        <begin position="1"/>
        <end position="127"/>
    </location>
</feature>
<dbReference type="FunCoup" id="F2URU5">
    <property type="interactions" value="1980"/>
</dbReference>
<dbReference type="InterPro" id="IPR000719">
    <property type="entry name" value="Prot_kinase_dom"/>
</dbReference>
<evidence type="ECO:0000259" key="9">
    <source>
        <dbReference type="PROSITE" id="PS50178"/>
    </source>
</evidence>
<dbReference type="KEGG" id="sre:PTSG_10603"/>
<evidence type="ECO:0000313" key="11">
    <source>
        <dbReference type="Proteomes" id="UP000007799"/>
    </source>
</evidence>
<evidence type="ECO:0000313" key="10">
    <source>
        <dbReference type="EMBL" id="EGD80350.1"/>
    </source>
</evidence>
<name>F2URU5_SALR5</name>
<dbReference type="Proteomes" id="UP000007799">
    <property type="component" value="Unassembled WGS sequence"/>
</dbReference>
<dbReference type="InterPro" id="IPR047335">
    <property type="entry name" value="RUFY1-3"/>
</dbReference>
<dbReference type="InterPro" id="IPR000306">
    <property type="entry name" value="Znf_FYVE"/>
</dbReference>
<feature type="region of interest" description="Disordered" evidence="7">
    <location>
        <begin position="204"/>
        <end position="237"/>
    </location>
</feature>
<keyword evidence="2 5" id="KW-0863">Zinc-finger</keyword>
<dbReference type="GeneID" id="16068666"/>
<dbReference type="InterPro" id="IPR011009">
    <property type="entry name" value="Kinase-like_dom_sf"/>
</dbReference>
<evidence type="ECO:0000256" key="1">
    <source>
        <dbReference type="ARBA" id="ARBA00022723"/>
    </source>
</evidence>
<feature type="domain" description="FYVE-type" evidence="9">
    <location>
        <begin position="426"/>
        <end position="484"/>
    </location>
</feature>
<accession>F2URU5</accession>
<reference evidence="10" key="1">
    <citation type="submission" date="2009-08" db="EMBL/GenBank/DDBJ databases">
        <title>Annotation of Salpingoeca rosetta.</title>
        <authorList>
            <consortium name="The Broad Institute Genome Sequencing Platform"/>
            <person name="Russ C."/>
            <person name="Cuomo C."/>
            <person name="Burger G."/>
            <person name="Gray M.W."/>
            <person name="Holland P.W.H."/>
            <person name="King N."/>
            <person name="Lang F.B.F."/>
            <person name="Roger A.J."/>
            <person name="Ruiz-Trillo I."/>
            <person name="Young S.K."/>
            <person name="Zeng Q."/>
            <person name="Gargeya S."/>
            <person name="Alvarado L."/>
            <person name="Berlin A."/>
            <person name="Chapman S.B."/>
            <person name="Chen Z."/>
            <person name="Freedman E."/>
            <person name="Gellesch M."/>
            <person name="Goldberg J."/>
            <person name="Griggs A."/>
            <person name="Gujja S."/>
            <person name="Heilman E."/>
            <person name="Heiman D."/>
            <person name="Howarth C."/>
            <person name="Mehta T."/>
            <person name="Neiman D."/>
            <person name="Pearson M."/>
            <person name="Roberts A."/>
            <person name="Saif S."/>
            <person name="Shea T."/>
            <person name="Shenoy N."/>
            <person name="Sisk P."/>
            <person name="Stolte C."/>
            <person name="Sykes S."/>
            <person name="White J."/>
            <person name="Yandava C."/>
            <person name="Haas B."/>
            <person name="Nusbaum C."/>
            <person name="Birren B."/>
        </authorList>
    </citation>
    <scope>NUCLEOTIDE SEQUENCE [LARGE SCALE GENOMIC DNA]</scope>
    <source>
        <strain evidence="10">ATCC 50818</strain>
    </source>
</reference>
<keyword evidence="3" id="KW-0862">Zinc</keyword>
<keyword evidence="11" id="KW-1185">Reference proteome</keyword>
<dbReference type="SUPFAM" id="SSF57903">
    <property type="entry name" value="FYVE/PHD zinc finger"/>
    <property type="match status" value="1"/>
</dbReference>
<feature type="coiled-coil region" evidence="6">
    <location>
        <begin position="342"/>
        <end position="393"/>
    </location>
</feature>
<dbReference type="CDD" id="cd15721">
    <property type="entry name" value="FYVE_RUFY1_like"/>
    <property type="match status" value="1"/>
</dbReference>
<evidence type="ECO:0000259" key="8">
    <source>
        <dbReference type="PROSITE" id="PS50011"/>
    </source>
</evidence>
<dbReference type="PROSITE" id="PS50178">
    <property type="entry name" value="ZF_FYVE"/>
    <property type="match status" value="1"/>
</dbReference>
<evidence type="ECO:0000256" key="2">
    <source>
        <dbReference type="ARBA" id="ARBA00022771"/>
    </source>
</evidence>
<dbReference type="SUPFAM" id="SSF56112">
    <property type="entry name" value="Protein kinase-like (PK-like)"/>
    <property type="match status" value="1"/>
</dbReference>
<sequence>MTSVSLTAGVGTPLYMAPEALTGDKYSFEADVFSFGVLMWEVATQRVPDLIEQELGAEYTGPILATLSGLMADGKRLKFEDGGDEGGQKEGDFLRPAALTDQNATLREVNKKYQRQIEELSAEVDALKSELASSQATIASLRDSKEALADAVAAAKKDADTTHMQCTQKLAAAEQDMAAERKTYDESRSSLNAMMDALQKQLDTERELREEVENDRAFSKQQQQEAEEKAKEAEQQMAAQEETVVHLRKQLKEVKGLNLKMLTNLQELQGQVKDEQNKCHAIQQEKDKKAAEIQTLQSKLRDAVARRDHMEAALTEVGTRLKAADGKRVEMETALTVERQWRQSLQQEADRAAEKLEEMEMVRSQLVSTQDELRSLQTKHDMLQQSYRDQEKALLEMGERLSETALQVDRFEAQEKRNRQKQWADDSEIKHCQACERSFGVKRRKHHCRGCGGIFCDECSDNRMPLPSYAKPVRVCDTCEKDIIAKMTAPH</sequence>
<dbReference type="Gene3D" id="3.30.40.10">
    <property type="entry name" value="Zinc/RING finger domain, C3HC4 (zinc finger)"/>
    <property type="match status" value="1"/>
</dbReference>
<proteinExistence type="predicted"/>
<dbReference type="Gene3D" id="1.10.510.10">
    <property type="entry name" value="Transferase(Phosphotransferase) domain 1"/>
    <property type="match status" value="1"/>
</dbReference>
<organism evidence="11">
    <name type="scientific">Salpingoeca rosetta (strain ATCC 50818 / BSB-021)</name>
    <dbReference type="NCBI Taxonomy" id="946362"/>
    <lineage>
        <taxon>Eukaryota</taxon>
        <taxon>Choanoflagellata</taxon>
        <taxon>Craspedida</taxon>
        <taxon>Salpingoecidae</taxon>
        <taxon>Salpingoeca</taxon>
    </lineage>
</organism>
<dbReference type="InterPro" id="IPR017455">
    <property type="entry name" value="Znf_FYVE-rel"/>
</dbReference>
<evidence type="ECO:0000256" key="7">
    <source>
        <dbReference type="SAM" id="MobiDB-lite"/>
    </source>
</evidence>
<dbReference type="PANTHER" id="PTHR45956">
    <property type="entry name" value="RUN AND FYVE DOMAIN-CONTAINING PROTEIN 2-LIKE PROTEIN"/>
    <property type="match status" value="1"/>
</dbReference>
<protein>
    <submittedName>
        <fullName evidence="10">Uncharacterized protein</fullName>
    </submittedName>
</protein>
<dbReference type="OrthoDB" id="79871at2759"/>
<dbReference type="GO" id="GO:0004672">
    <property type="term" value="F:protein kinase activity"/>
    <property type="evidence" value="ECO:0007669"/>
    <property type="project" value="InterPro"/>
</dbReference>
<dbReference type="InterPro" id="IPR013083">
    <property type="entry name" value="Znf_RING/FYVE/PHD"/>
</dbReference>
<dbReference type="OMA" id="RERECHA"/>
<dbReference type="InParanoid" id="F2URU5"/>
<keyword evidence="1" id="KW-0479">Metal-binding</keyword>
<dbReference type="GO" id="GO:0005524">
    <property type="term" value="F:ATP binding"/>
    <property type="evidence" value="ECO:0007669"/>
    <property type="project" value="InterPro"/>
</dbReference>
<evidence type="ECO:0000256" key="6">
    <source>
        <dbReference type="SAM" id="Coils"/>
    </source>
</evidence>
<dbReference type="PANTHER" id="PTHR45956:SF6">
    <property type="entry name" value="RUN DOMAIN-CONTAINING PROTEIN"/>
    <property type="match status" value="1"/>
</dbReference>
<evidence type="ECO:0000256" key="3">
    <source>
        <dbReference type="ARBA" id="ARBA00022833"/>
    </source>
</evidence>
<feature type="coiled-coil region" evidence="6">
    <location>
        <begin position="99"/>
        <end position="158"/>
    </location>
</feature>
<dbReference type="SMART" id="SM00064">
    <property type="entry name" value="FYVE"/>
    <property type="match status" value="1"/>
</dbReference>
<dbReference type="InterPro" id="IPR011011">
    <property type="entry name" value="Znf_FYVE_PHD"/>
</dbReference>
<evidence type="ECO:0000256" key="4">
    <source>
        <dbReference type="ARBA" id="ARBA00023054"/>
    </source>
</evidence>
<keyword evidence="4 6" id="KW-0175">Coiled coil</keyword>
<dbReference type="Pfam" id="PF00069">
    <property type="entry name" value="Pkinase"/>
    <property type="match status" value="1"/>
</dbReference>
<dbReference type="Pfam" id="PF01363">
    <property type="entry name" value="FYVE"/>
    <property type="match status" value="1"/>
</dbReference>
<dbReference type="EMBL" id="GL832992">
    <property type="protein sequence ID" value="EGD80350.1"/>
    <property type="molecule type" value="Genomic_DNA"/>
</dbReference>
<dbReference type="GO" id="GO:0008270">
    <property type="term" value="F:zinc ion binding"/>
    <property type="evidence" value="ECO:0007669"/>
    <property type="project" value="UniProtKB-KW"/>
</dbReference>
<feature type="compositionally biased region" description="Basic and acidic residues" evidence="7">
    <location>
        <begin position="204"/>
        <end position="218"/>
    </location>
</feature>